<name>A0A840R996_9GAMM</name>
<dbReference type="EMBL" id="JACHHW010000010">
    <property type="protein sequence ID" value="MBB5188891.1"/>
    <property type="molecule type" value="Genomic_DNA"/>
</dbReference>
<evidence type="ECO:0000313" key="1">
    <source>
        <dbReference type="EMBL" id="MBB5188891.1"/>
    </source>
</evidence>
<keyword evidence="2" id="KW-1185">Reference proteome</keyword>
<protein>
    <submittedName>
        <fullName evidence="1">Uncharacterized protein</fullName>
    </submittedName>
</protein>
<comment type="caution">
    <text evidence="1">The sequence shown here is derived from an EMBL/GenBank/DDBJ whole genome shotgun (WGS) entry which is preliminary data.</text>
</comment>
<reference evidence="1 2" key="1">
    <citation type="submission" date="2020-08" db="EMBL/GenBank/DDBJ databases">
        <title>Genomic Encyclopedia of Type Strains, Phase IV (KMG-IV): sequencing the most valuable type-strain genomes for metagenomic binning, comparative biology and taxonomic classification.</title>
        <authorList>
            <person name="Goeker M."/>
        </authorList>
    </citation>
    <scope>NUCLEOTIDE SEQUENCE [LARGE SCALE GENOMIC DNA]</scope>
    <source>
        <strain evidence="1 2">DSM 25701</strain>
    </source>
</reference>
<proteinExistence type="predicted"/>
<organism evidence="1 2">
    <name type="scientific">Zhongshania antarctica</name>
    <dbReference type="NCBI Taxonomy" id="641702"/>
    <lineage>
        <taxon>Bacteria</taxon>
        <taxon>Pseudomonadati</taxon>
        <taxon>Pseudomonadota</taxon>
        <taxon>Gammaproteobacteria</taxon>
        <taxon>Cellvibrionales</taxon>
        <taxon>Spongiibacteraceae</taxon>
        <taxon>Zhongshania</taxon>
    </lineage>
</organism>
<sequence>MAGQMKGIKFELVIRMRVPNYSKRKTLIEASHI</sequence>
<gene>
    <name evidence="1" type="ORF">HNQ57_003188</name>
</gene>
<evidence type="ECO:0000313" key="2">
    <source>
        <dbReference type="Proteomes" id="UP000536640"/>
    </source>
</evidence>
<dbReference type="Proteomes" id="UP000536640">
    <property type="component" value="Unassembled WGS sequence"/>
</dbReference>
<dbReference type="AlphaFoldDB" id="A0A840R996"/>
<accession>A0A840R996</accession>